<evidence type="ECO:0000313" key="2">
    <source>
        <dbReference type="EMBL" id="KAG1313786.1"/>
    </source>
</evidence>
<dbReference type="Proteomes" id="UP000716291">
    <property type="component" value="Unassembled WGS sequence"/>
</dbReference>
<comment type="caution">
    <text evidence="2">The sequence shown here is derived from an EMBL/GenBank/DDBJ whole genome shotgun (WGS) entry which is preliminary data.</text>
</comment>
<dbReference type="EMBL" id="JAANQT010000163">
    <property type="protein sequence ID" value="KAG1313786.1"/>
    <property type="molecule type" value="Genomic_DNA"/>
</dbReference>
<proteinExistence type="predicted"/>
<name>A0A9P6XHE6_RHIOR</name>
<protein>
    <submittedName>
        <fullName evidence="2">Uncharacterized protein</fullName>
    </submittedName>
</protein>
<dbReference type="OrthoDB" id="2235058at2759"/>
<evidence type="ECO:0000256" key="1">
    <source>
        <dbReference type="SAM" id="MobiDB-lite"/>
    </source>
</evidence>
<reference evidence="2" key="1">
    <citation type="journal article" date="2020" name="Microb. Genom.">
        <title>Genetic diversity of clinical and environmental Mucorales isolates obtained from an investigation of mucormycosis cases among solid organ transplant recipients.</title>
        <authorList>
            <person name="Nguyen M.H."/>
            <person name="Kaul D."/>
            <person name="Muto C."/>
            <person name="Cheng S.J."/>
            <person name="Richter R.A."/>
            <person name="Bruno V.M."/>
            <person name="Liu G."/>
            <person name="Beyhan S."/>
            <person name="Sundermann A.J."/>
            <person name="Mounaud S."/>
            <person name="Pasculle A.W."/>
            <person name="Nierman W.C."/>
            <person name="Driscoll E."/>
            <person name="Cumbie R."/>
            <person name="Clancy C.J."/>
            <person name="Dupont C.L."/>
        </authorList>
    </citation>
    <scope>NUCLEOTIDE SEQUENCE</scope>
    <source>
        <strain evidence="2">GL11</strain>
    </source>
</reference>
<sequence>MPKSENKCLNCRQFIIKNCNNFNLKDFYEYYNFPSKSDAESAFKKALVSVERKAKKNRQLKAFIDRYSKEDYKALDDAYINTFWEKKNTQYKTLQASYVQKRLQSSVSIEVDESILAYLNENNAGRFSEKRRFDAAEEETKKKAKTAVEEEKEEKKKEKKDRHYVLDFMEINAINVAELKIHKLKKNLSVEERLALSSIKISDQAKLPQYQLSDNSYALIKRWKKQPPPPTNREEMAIANTLSTLFLFDKESTRKNGGAVRHKYNQSEIDFIIKFGSILVQNIFASSNKISIDWDISSFSLMEEVSKEYLTTRPDIIMICYKGIEVGCGEVKPPKKSKELIDIDRARIAEICKRQLHLRLQISSSTKEHCTFGILVGGMVLELTKLQFDNGEYNYFILKTIEMPGQNKTGGSIEEIPESLYSFKQIIEQSLPSEEEKPSSLSFDQYSELLKPTIRFLKSP</sequence>
<evidence type="ECO:0000313" key="3">
    <source>
        <dbReference type="Proteomes" id="UP000716291"/>
    </source>
</evidence>
<accession>A0A9P6XHE6</accession>
<feature type="region of interest" description="Disordered" evidence="1">
    <location>
        <begin position="135"/>
        <end position="156"/>
    </location>
</feature>
<gene>
    <name evidence="2" type="ORF">G6F64_001973</name>
</gene>
<dbReference type="AlphaFoldDB" id="A0A9P6XHE6"/>
<keyword evidence="3" id="KW-1185">Reference proteome</keyword>
<organism evidence="2 3">
    <name type="scientific">Rhizopus oryzae</name>
    <name type="common">Mucormycosis agent</name>
    <name type="synonym">Rhizopus arrhizus var. delemar</name>
    <dbReference type="NCBI Taxonomy" id="64495"/>
    <lineage>
        <taxon>Eukaryota</taxon>
        <taxon>Fungi</taxon>
        <taxon>Fungi incertae sedis</taxon>
        <taxon>Mucoromycota</taxon>
        <taxon>Mucoromycotina</taxon>
        <taxon>Mucoromycetes</taxon>
        <taxon>Mucorales</taxon>
        <taxon>Mucorineae</taxon>
        <taxon>Rhizopodaceae</taxon>
        <taxon>Rhizopus</taxon>
    </lineage>
</organism>